<reference evidence="1" key="1">
    <citation type="journal article" date="2014" name="Front. Microbiol.">
        <title>High frequency of phylogenetically diverse reductive dehalogenase-homologous genes in deep subseafloor sedimentary metagenomes.</title>
        <authorList>
            <person name="Kawai M."/>
            <person name="Futagami T."/>
            <person name="Toyoda A."/>
            <person name="Takaki Y."/>
            <person name="Nishi S."/>
            <person name="Hori S."/>
            <person name="Arai W."/>
            <person name="Tsubouchi T."/>
            <person name="Morono Y."/>
            <person name="Uchiyama I."/>
            <person name="Ito T."/>
            <person name="Fujiyama A."/>
            <person name="Inagaki F."/>
            <person name="Takami H."/>
        </authorList>
    </citation>
    <scope>NUCLEOTIDE SEQUENCE</scope>
    <source>
        <strain evidence="1">Expedition CK06-06</strain>
    </source>
</reference>
<dbReference type="EMBL" id="BART01032680">
    <property type="protein sequence ID" value="GAH13564.1"/>
    <property type="molecule type" value="Genomic_DNA"/>
</dbReference>
<evidence type="ECO:0000313" key="1">
    <source>
        <dbReference type="EMBL" id="GAH13564.1"/>
    </source>
</evidence>
<sequence>YDADQLAMAEKIVAQLGELSIVDLQKLCT</sequence>
<comment type="caution">
    <text evidence="1">The sequence shown here is derived from an EMBL/GenBank/DDBJ whole genome shotgun (WGS) entry which is preliminary data.</text>
</comment>
<accession>X1E8S0</accession>
<gene>
    <name evidence="1" type="ORF">S01H4_56406</name>
</gene>
<dbReference type="AlphaFoldDB" id="X1E8S0"/>
<organism evidence="1">
    <name type="scientific">marine sediment metagenome</name>
    <dbReference type="NCBI Taxonomy" id="412755"/>
    <lineage>
        <taxon>unclassified sequences</taxon>
        <taxon>metagenomes</taxon>
        <taxon>ecological metagenomes</taxon>
    </lineage>
</organism>
<proteinExistence type="predicted"/>
<feature type="non-terminal residue" evidence="1">
    <location>
        <position position="1"/>
    </location>
</feature>
<name>X1E8S0_9ZZZZ</name>
<protein>
    <submittedName>
        <fullName evidence="1">Uncharacterized protein</fullName>
    </submittedName>
</protein>